<dbReference type="InterPro" id="IPR013955">
    <property type="entry name" value="Rep_factor-A_C"/>
</dbReference>
<keyword evidence="3" id="KW-1185">Reference proteome</keyword>
<dbReference type="Pfam" id="PF08646">
    <property type="entry name" value="Rep_fac-A_C"/>
    <property type="match status" value="1"/>
</dbReference>
<gene>
    <name evidence="2" type="ORF">IFM89_035019</name>
</gene>
<evidence type="ECO:0000313" key="2">
    <source>
        <dbReference type="EMBL" id="KAF9603349.1"/>
    </source>
</evidence>
<comment type="caution">
    <text evidence="2">The sequence shown here is derived from an EMBL/GenBank/DDBJ whole genome shotgun (WGS) entry which is preliminary data.</text>
</comment>
<dbReference type="Proteomes" id="UP000631114">
    <property type="component" value="Unassembled WGS sequence"/>
</dbReference>
<dbReference type="EMBL" id="JADFTS010000006">
    <property type="protein sequence ID" value="KAF9603349.1"/>
    <property type="molecule type" value="Genomic_DNA"/>
</dbReference>
<sequence>MTTLGYLPLSYINDQNQNCRIKFRVSRKWSIGKELHGKTSRFDMVLIDNKVSQFHLNLSNYRPVQHAFVILFKWDTFVRLLSETQLEISPYKFAFAEFDNISSRYKQITNLTDVCGMLEGILVIMFSKGMKQLRNIHLRNDSPKNKKIALLEGSSSTDRISSTWQLNNRKTLSKILNSLDRDTIVKLLNFIITFSLPFQLLILTLNARYQIRVRIQDHTNRSTETIFGKEAETLVKHPASELEAMLISASGSQMVKNILNELIGSSLIFEIRIIEYNIKDQGTNGFTTTKVFPVDYKQEGNMMLTNIDQ</sequence>
<dbReference type="Gene3D" id="2.40.50.140">
    <property type="entry name" value="Nucleic acid-binding proteins"/>
    <property type="match status" value="1"/>
</dbReference>
<feature type="non-terminal residue" evidence="2">
    <location>
        <position position="1"/>
    </location>
</feature>
<dbReference type="InterPro" id="IPR012340">
    <property type="entry name" value="NA-bd_OB-fold"/>
</dbReference>
<dbReference type="AlphaFoldDB" id="A0A835HRN5"/>
<evidence type="ECO:0000259" key="1">
    <source>
        <dbReference type="Pfam" id="PF08646"/>
    </source>
</evidence>
<protein>
    <recommendedName>
        <fullName evidence="1">Replication factor A C-terminal domain-containing protein</fullName>
    </recommendedName>
</protein>
<evidence type="ECO:0000313" key="3">
    <source>
        <dbReference type="Proteomes" id="UP000631114"/>
    </source>
</evidence>
<organism evidence="2 3">
    <name type="scientific">Coptis chinensis</name>
    <dbReference type="NCBI Taxonomy" id="261450"/>
    <lineage>
        <taxon>Eukaryota</taxon>
        <taxon>Viridiplantae</taxon>
        <taxon>Streptophyta</taxon>
        <taxon>Embryophyta</taxon>
        <taxon>Tracheophyta</taxon>
        <taxon>Spermatophyta</taxon>
        <taxon>Magnoliopsida</taxon>
        <taxon>Ranunculales</taxon>
        <taxon>Ranunculaceae</taxon>
        <taxon>Coptidoideae</taxon>
        <taxon>Coptis</taxon>
    </lineage>
</organism>
<feature type="domain" description="Replication factor A C-terminal" evidence="1">
    <location>
        <begin position="206"/>
        <end position="302"/>
    </location>
</feature>
<dbReference type="PANTHER" id="PTHR47165">
    <property type="entry name" value="OS03G0429900 PROTEIN"/>
    <property type="match status" value="1"/>
</dbReference>
<accession>A0A835HRN5</accession>
<dbReference type="PANTHER" id="PTHR47165:SF4">
    <property type="entry name" value="OS03G0429900 PROTEIN"/>
    <property type="match status" value="1"/>
</dbReference>
<dbReference type="SUPFAM" id="SSF50249">
    <property type="entry name" value="Nucleic acid-binding proteins"/>
    <property type="match status" value="1"/>
</dbReference>
<reference evidence="2 3" key="1">
    <citation type="submission" date="2020-10" db="EMBL/GenBank/DDBJ databases">
        <title>The Coptis chinensis genome and diversification of protoberbering-type alkaloids.</title>
        <authorList>
            <person name="Wang B."/>
            <person name="Shu S."/>
            <person name="Song C."/>
            <person name="Liu Y."/>
        </authorList>
    </citation>
    <scope>NUCLEOTIDE SEQUENCE [LARGE SCALE GENOMIC DNA]</scope>
    <source>
        <strain evidence="2">HL-2020</strain>
        <tissue evidence="2">Leaf</tissue>
    </source>
</reference>
<name>A0A835HRN5_9MAGN</name>
<proteinExistence type="predicted"/>